<proteinExistence type="predicted"/>
<dbReference type="WBParaSite" id="JU765_v2.g7723.t1">
    <property type="protein sequence ID" value="JU765_v2.g7723.t1"/>
    <property type="gene ID" value="JU765_v2.g7723"/>
</dbReference>
<evidence type="ECO:0000313" key="2">
    <source>
        <dbReference type="WBParaSite" id="JU765_v2.g7723.t1"/>
    </source>
</evidence>
<evidence type="ECO:0000313" key="1">
    <source>
        <dbReference type="Proteomes" id="UP000887576"/>
    </source>
</evidence>
<accession>A0AC34RJY4</accession>
<sequence>MFWHSFSARSPDSALPELLARIPPCSTLLTVFVVPSFIYMDFNGKSIFKSNQPQSDTQCHRVSQWRSLNPSTHYPKC</sequence>
<name>A0AC34RJY4_9BILA</name>
<organism evidence="1 2">
    <name type="scientific">Panagrolaimus sp. JU765</name>
    <dbReference type="NCBI Taxonomy" id="591449"/>
    <lineage>
        <taxon>Eukaryota</taxon>
        <taxon>Metazoa</taxon>
        <taxon>Ecdysozoa</taxon>
        <taxon>Nematoda</taxon>
        <taxon>Chromadorea</taxon>
        <taxon>Rhabditida</taxon>
        <taxon>Tylenchina</taxon>
        <taxon>Panagrolaimomorpha</taxon>
        <taxon>Panagrolaimoidea</taxon>
        <taxon>Panagrolaimidae</taxon>
        <taxon>Panagrolaimus</taxon>
    </lineage>
</organism>
<reference evidence="2" key="1">
    <citation type="submission" date="2022-11" db="UniProtKB">
        <authorList>
            <consortium name="WormBaseParasite"/>
        </authorList>
    </citation>
    <scope>IDENTIFICATION</scope>
</reference>
<dbReference type="Proteomes" id="UP000887576">
    <property type="component" value="Unplaced"/>
</dbReference>
<protein>
    <submittedName>
        <fullName evidence="2">Uncharacterized protein</fullName>
    </submittedName>
</protein>